<dbReference type="Gene3D" id="1.20.120.330">
    <property type="entry name" value="Nucleotidyltransferases domain 2"/>
    <property type="match status" value="1"/>
</dbReference>
<reference evidence="1" key="1">
    <citation type="submission" date="2018-05" db="EMBL/GenBank/DDBJ databases">
        <authorList>
            <person name="Lanie J.A."/>
            <person name="Ng W.-L."/>
            <person name="Kazmierczak K.M."/>
            <person name="Andrzejewski T.M."/>
            <person name="Davidsen T.M."/>
            <person name="Wayne K.J."/>
            <person name="Tettelin H."/>
            <person name="Glass J.I."/>
            <person name="Rusch D."/>
            <person name="Podicherti R."/>
            <person name="Tsui H.-C.T."/>
            <person name="Winkler M.E."/>
        </authorList>
    </citation>
    <scope>NUCLEOTIDE SEQUENCE</scope>
</reference>
<dbReference type="AlphaFoldDB" id="A0A382JZC2"/>
<accession>A0A382JZC2</accession>
<name>A0A382JZC2_9ZZZZ</name>
<gene>
    <name evidence="1" type="ORF">METZ01_LOCUS270788</name>
</gene>
<evidence type="ECO:0000313" key="1">
    <source>
        <dbReference type="EMBL" id="SVC17934.1"/>
    </source>
</evidence>
<dbReference type="EMBL" id="UINC01077637">
    <property type="protein sequence ID" value="SVC17934.1"/>
    <property type="molecule type" value="Genomic_DNA"/>
</dbReference>
<proteinExistence type="predicted"/>
<protein>
    <submittedName>
        <fullName evidence="1">Uncharacterized protein</fullName>
    </submittedName>
</protein>
<organism evidence="1">
    <name type="scientific">marine metagenome</name>
    <dbReference type="NCBI Taxonomy" id="408172"/>
    <lineage>
        <taxon>unclassified sequences</taxon>
        <taxon>metagenomes</taxon>
        <taxon>ecological metagenomes</taxon>
    </lineage>
</organism>
<sequence length="133" mass="15881">MTSKQTPKTVLPHLNWSIARLKEAMEKEDTEYYRGAALERFRLTYEATLKAIHAFAKQEGKIFESDELSFRWAEEKKWLNKKSNWATVIKNYKKLNNQPRKKSTYNTYKKIRSYYVLLHKISKAMNIELSNKD</sequence>
<dbReference type="SUPFAM" id="SSF81593">
    <property type="entry name" value="Nucleotidyltransferase substrate binding subunit/domain"/>
    <property type="match status" value="1"/>
</dbReference>